<evidence type="ECO:0000313" key="1">
    <source>
        <dbReference type="EMBL" id="EXU74770.1"/>
    </source>
</evidence>
<evidence type="ECO:0000313" key="2">
    <source>
        <dbReference type="Proteomes" id="UP000019918"/>
    </source>
</evidence>
<dbReference type="AlphaFoldDB" id="A0A014NLX4"/>
<gene>
    <name evidence="1" type="ORF">BG55_13535</name>
</gene>
<dbReference type="PATRIC" id="fig|69222.5.peg.2779"/>
<name>A0A014NLX4_9GAMM</name>
<dbReference type="OrthoDB" id="6519936at2"/>
<organism evidence="1 2">
    <name type="scientific">Erwinia mallotivora</name>
    <dbReference type="NCBI Taxonomy" id="69222"/>
    <lineage>
        <taxon>Bacteria</taxon>
        <taxon>Pseudomonadati</taxon>
        <taxon>Pseudomonadota</taxon>
        <taxon>Gammaproteobacteria</taxon>
        <taxon>Enterobacterales</taxon>
        <taxon>Erwiniaceae</taxon>
        <taxon>Erwinia</taxon>
    </lineage>
</organism>
<keyword evidence="2" id="KW-1185">Reference proteome</keyword>
<comment type="caution">
    <text evidence="1">The sequence shown here is derived from an EMBL/GenBank/DDBJ whole genome shotgun (WGS) entry which is preliminary data.</text>
</comment>
<dbReference type="STRING" id="69222.BG55_13535"/>
<protein>
    <submittedName>
        <fullName evidence="1">Uncharacterized protein</fullName>
    </submittedName>
</protein>
<sequence>MLNTFTLRLTRHVSQYLLPDMRALLPSESVQFFCNELDEEWHYTLLCRQNEHICSLTVSAILVWHQLRHIQSMVWSTTQEQQDATHYSAARLYERLITPGAILYLS</sequence>
<reference evidence="1 2" key="1">
    <citation type="submission" date="2014-02" db="EMBL/GenBank/DDBJ databases">
        <title>Draft genome of Erwinia mallotivora strain BT-MARDI, a papaya dieback pathogen.</title>
        <authorList>
            <person name="Redzuan R."/>
            <person name="Abu Bakar N."/>
            <person name="Badrun R."/>
            <person name="Mohd Raih M.F."/>
            <person name="Rozano L."/>
            <person name="Mat Amin N."/>
        </authorList>
    </citation>
    <scope>NUCLEOTIDE SEQUENCE [LARGE SCALE GENOMIC DNA]</scope>
    <source>
        <strain evidence="1 2">BT-MARDI</strain>
    </source>
</reference>
<proteinExistence type="predicted"/>
<dbReference type="Proteomes" id="UP000019918">
    <property type="component" value="Unassembled WGS sequence"/>
</dbReference>
<dbReference type="RefSeq" id="WP_034938218.1">
    <property type="nucleotide sequence ID" value="NZ_JFHN01000053.1"/>
</dbReference>
<dbReference type="EMBL" id="JFHN01000053">
    <property type="protein sequence ID" value="EXU74770.1"/>
    <property type="molecule type" value="Genomic_DNA"/>
</dbReference>
<accession>A0A014NLX4</accession>